<sequence length="199" mass="21215">MTTPVTLRELSGLELTPSKLSESALILIDCQNTYREGVMQLEGVEEALVEAKKLLEKAREAGTPIIHIQHNSGEGSPYDINAPIGQIADIVKPIDGEPVITKAFPNSFVQTDLEAQLKEIGCNKLVLAGFMTHMCVNSTAHGAFNLGFEVTVVASATATRSLQADQGKMLSAQAVHEGALASTRDLYAAVVDTVDDLPV</sequence>
<proteinExistence type="predicted"/>
<dbReference type="Gene3D" id="3.40.50.850">
    <property type="entry name" value="Isochorismatase-like"/>
    <property type="match status" value="1"/>
</dbReference>
<dbReference type="Proteomes" id="UP001276761">
    <property type="component" value="Unassembled WGS sequence"/>
</dbReference>
<evidence type="ECO:0000313" key="3">
    <source>
        <dbReference type="EMBL" id="MDX5976333.1"/>
    </source>
</evidence>
<dbReference type="KEGG" id="halk:CUU95_14230"/>
<accession>A0AAJ2VN59</accession>
<evidence type="ECO:0000256" key="1">
    <source>
        <dbReference type="ARBA" id="ARBA00022801"/>
    </source>
</evidence>
<dbReference type="SUPFAM" id="SSF52499">
    <property type="entry name" value="Isochorismatase-like hydrolases"/>
    <property type="match status" value="1"/>
</dbReference>
<name>A0AAJ2VN59_9GAMM</name>
<keyword evidence="1 3" id="KW-0378">Hydrolase</keyword>
<dbReference type="InterPro" id="IPR036380">
    <property type="entry name" value="Isochorismatase-like_sf"/>
</dbReference>
<reference evidence="3" key="1">
    <citation type="submission" date="2023-11" db="EMBL/GenBank/DDBJ databases">
        <title>MicrobeMod: A computational toolkit for identifying prokaryotic methylation and restriction-modification with nanopore sequencing.</title>
        <authorList>
            <person name="Crits-Christoph A."/>
            <person name="Kang S.C."/>
            <person name="Lee H."/>
            <person name="Ostrov N."/>
        </authorList>
    </citation>
    <scope>NUCLEOTIDE SEQUENCE</scope>
    <source>
        <strain evidence="3">ATCC BAA-953</strain>
    </source>
</reference>
<dbReference type="Pfam" id="PF00857">
    <property type="entry name" value="Isochorismatase"/>
    <property type="match status" value="1"/>
</dbReference>
<dbReference type="PANTHER" id="PTHR43540">
    <property type="entry name" value="PEROXYUREIDOACRYLATE/UREIDOACRYLATE AMIDOHYDROLASE-RELATED"/>
    <property type="match status" value="1"/>
</dbReference>
<dbReference type="EMBL" id="JAWXXT010000001">
    <property type="protein sequence ID" value="MDX5976333.1"/>
    <property type="molecule type" value="Genomic_DNA"/>
</dbReference>
<dbReference type="GO" id="GO:0016787">
    <property type="term" value="F:hydrolase activity"/>
    <property type="evidence" value="ECO:0007669"/>
    <property type="project" value="UniProtKB-KW"/>
</dbReference>
<dbReference type="CDD" id="cd01014">
    <property type="entry name" value="nicotinamidase_related"/>
    <property type="match status" value="1"/>
</dbReference>
<comment type="caution">
    <text evidence="3">The sequence shown here is derived from an EMBL/GenBank/DDBJ whole genome shotgun (WGS) entry which is preliminary data.</text>
</comment>
<dbReference type="InterPro" id="IPR050272">
    <property type="entry name" value="Isochorismatase-like_hydrls"/>
</dbReference>
<feature type="domain" description="Isochorismatase-like" evidence="2">
    <location>
        <begin position="23"/>
        <end position="172"/>
    </location>
</feature>
<dbReference type="PANTHER" id="PTHR43540:SF15">
    <property type="entry name" value="BLR5631 PROTEIN"/>
    <property type="match status" value="1"/>
</dbReference>
<evidence type="ECO:0000313" key="4">
    <source>
        <dbReference type="Proteomes" id="UP001276761"/>
    </source>
</evidence>
<gene>
    <name evidence="3" type="ORF">SIL78_02030</name>
</gene>
<dbReference type="AlphaFoldDB" id="A0AAJ2VN59"/>
<evidence type="ECO:0000259" key="2">
    <source>
        <dbReference type="Pfam" id="PF00857"/>
    </source>
</evidence>
<protein>
    <submittedName>
        <fullName evidence="3">Cysteine hydrolase family protein</fullName>
        <ecNumber evidence="3">3.-.-.-</ecNumber>
    </submittedName>
</protein>
<organism evidence="3 4">
    <name type="scientific">Vreelandella alkaliphila</name>
    <dbReference type="NCBI Taxonomy" id="272774"/>
    <lineage>
        <taxon>Bacteria</taxon>
        <taxon>Pseudomonadati</taxon>
        <taxon>Pseudomonadota</taxon>
        <taxon>Gammaproteobacteria</taxon>
        <taxon>Oceanospirillales</taxon>
        <taxon>Halomonadaceae</taxon>
        <taxon>Vreelandella</taxon>
    </lineage>
</organism>
<dbReference type="InterPro" id="IPR000868">
    <property type="entry name" value="Isochorismatase-like_dom"/>
</dbReference>
<dbReference type="RefSeq" id="WP_120386837.1">
    <property type="nucleotide sequence ID" value="NZ_CP024811.1"/>
</dbReference>
<dbReference type="EC" id="3.-.-.-" evidence="3"/>
<dbReference type="GeneID" id="303164241"/>